<dbReference type="GO" id="GO:0036297">
    <property type="term" value="P:interstrand cross-link repair"/>
    <property type="evidence" value="ECO:0007669"/>
    <property type="project" value="InterPro"/>
</dbReference>
<proteinExistence type="inferred from homology"/>
<dbReference type="InterPro" id="IPR049132">
    <property type="entry name" value="FAN1-like_euk"/>
</dbReference>
<feature type="region of interest" description="Disordered" evidence="6">
    <location>
        <begin position="1"/>
        <end position="65"/>
    </location>
</feature>
<keyword evidence="1 5" id="KW-0540">Nuclease</keyword>
<keyword evidence="4 5" id="KW-0460">Magnesium</keyword>
<dbReference type="SMART" id="SM00990">
    <property type="entry name" value="VRR_NUC"/>
    <property type="match status" value="1"/>
</dbReference>
<keyword evidence="5" id="KW-0464">Manganese</keyword>
<organism evidence="9">
    <name type="scientific">Lygus hesperus</name>
    <name type="common">Western plant bug</name>
    <dbReference type="NCBI Taxonomy" id="30085"/>
    <lineage>
        <taxon>Eukaryota</taxon>
        <taxon>Metazoa</taxon>
        <taxon>Ecdysozoa</taxon>
        <taxon>Arthropoda</taxon>
        <taxon>Hexapoda</taxon>
        <taxon>Insecta</taxon>
        <taxon>Pterygota</taxon>
        <taxon>Neoptera</taxon>
        <taxon>Paraneoptera</taxon>
        <taxon>Hemiptera</taxon>
        <taxon>Heteroptera</taxon>
        <taxon>Panheteroptera</taxon>
        <taxon>Cimicomorpha</taxon>
        <taxon>Miridae</taxon>
        <taxon>Mirini</taxon>
        <taxon>Lygus</taxon>
    </lineage>
</organism>
<feature type="region of interest" description="Disordered" evidence="6">
    <location>
        <begin position="252"/>
        <end position="278"/>
    </location>
</feature>
<evidence type="ECO:0000256" key="6">
    <source>
        <dbReference type="SAM" id="MobiDB-lite"/>
    </source>
</evidence>
<evidence type="ECO:0000256" key="2">
    <source>
        <dbReference type="ARBA" id="ARBA00022723"/>
    </source>
</evidence>
<feature type="compositionally biased region" description="Basic and acidic residues" evidence="6">
    <location>
        <begin position="414"/>
        <end position="427"/>
    </location>
</feature>
<name>A0A0A9ZG46_LYGHE</name>
<feature type="compositionally biased region" description="Low complexity" evidence="6">
    <location>
        <begin position="304"/>
        <end position="320"/>
    </location>
</feature>
<reference evidence="9" key="2">
    <citation type="submission" date="2014-07" db="EMBL/GenBank/DDBJ databases">
        <authorList>
            <person name="Hull J."/>
        </authorList>
    </citation>
    <scope>NUCLEOTIDE SEQUENCE</scope>
</reference>
<evidence type="ECO:0000256" key="5">
    <source>
        <dbReference type="RuleBase" id="RU365033"/>
    </source>
</evidence>
<dbReference type="GO" id="GO:0017108">
    <property type="term" value="F:5'-flap endonuclease activity"/>
    <property type="evidence" value="ECO:0007669"/>
    <property type="project" value="TreeGrafter"/>
</dbReference>
<dbReference type="EC" id="3.1.4.1" evidence="5"/>
<feature type="compositionally biased region" description="Polar residues" evidence="6">
    <location>
        <begin position="140"/>
        <end position="151"/>
    </location>
</feature>
<dbReference type="PANTHER" id="PTHR15749:SF4">
    <property type="entry name" value="FANCONI-ASSOCIATED NUCLEASE 1"/>
    <property type="match status" value="1"/>
</dbReference>
<sequence>MPTPSKESTPKKTRNKPSVSRTPRTTWKGDELGKNKTQKSITNYFSASPLRPGADSNRQASLSCPEEADKAQFNIKNMPACTPVVSADPITISDDEEVERSNIENYHVKTKFSSVGTNKKRNISLSRKLHKIKTVNSVSTVSAESIPATSSRNEDINAESPKCSPSGFLPSENGSSNDGCSPLKRFKKQTLNDKLTVVSVESCQTSSKNLKDSTYVTKLNSKFNEALEKSSPECSENLGVEKSGRPVIHLGERSESSISHDPQRNAPANTAKPRIRAKTDAEMKLAAETAGLAEMDWAPMEEQVAVSSPTKAATSSASTPQKIAATKSPINDEPITSSTSIGLPSFTAPQTPTKAIKTRSDPSTPKRSPFKSLDMGSPQNPTLIETPRTPTKSSHNRAGPSTPKKSPYNSPRKRSPEKSPKKPDREAMSGDMALEHSILECKRYAQTALTVNCANQKVANDYLSLDLPEKKLLHKLLVRKWAWIRDIDMKYDKFIQNKIGSLDALRDKGFLEDMSAGERLNVILSQLKRPELESLCKKYKIDSNGTKKDELVSCLCKFVNLQGGLGFSSKSLKTVLTNAAFNQVGKCVRIRDDTRGILQKIFEASMSPLYLEGQFYSFQQRLAGLEKLMNEVKFEGKKLIPFHLSDFQLFLSPAQFDEFIASVILKFEILSAKDEKNHVRGLELAQDARTSLMIYLNNPKVKEFLEKTPRYIWKYTAGSSYSSAIDVGIEFLKRAKEYDNAIISIDVLLGQGRFRKHLRGHWYAEKVMMMDRNLKRPADEIYNVLMKGLKEDLTPIGRLELSKKAEGILNKRKNGLTPEQKKQVRDLMRIPRMTHGLKEIRSCEAPNVSTGTRQTFVEFSGSGEKTYWNVEQVARNSYMGEYPEGVHDEGSFVKNIILAAFWPVIYMPKENMFVSRYQNAPLDWGTQAFYRNREQDLQDHISLLREGGIDGVMQQITQVVTEYANHHSLINWFYICFDMLPTIKNILTCLTLDKFLKLADYLLDSFRERRSGWPDLTLWNTVTSKFKLVEVKSPNDELSFKQILWLEKFVELGIDVEECRVNASNKGKKRKALPAPSDGSQEVM</sequence>
<keyword evidence="2 5" id="KW-0479">Metal-binding</keyword>
<dbReference type="GO" id="GO:0046872">
    <property type="term" value="F:metal ion binding"/>
    <property type="evidence" value="ECO:0007669"/>
    <property type="project" value="UniProtKB-KW"/>
</dbReference>
<evidence type="ECO:0000313" key="9">
    <source>
        <dbReference type="EMBL" id="JAG43534.1"/>
    </source>
</evidence>
<dbReference type="EMBL" id="GBHO01000072">
    <property type="protein sequence ID" value="JAG43532.1"/>
    <property type="molecule type" value="Transcribed_RNA"/>
</dbReference>
<dbReference type="Pfam" id="PF08774">
    <property type="entry name" value="VRR_NUC"/>
    <property type="match status" value="1"/>
</dbReference>
<keyword evidence="3 5" id="KW-0378">Hydrolase</keyword>
<comment type="cofactor">
    <cofactor evidence="5">
        <name>Mg(2+)</name>
        <dbReference type="ChEBI" id="CHEBI:18420"/>
    </cofactor>
    <cofactor evidence="5">
        <name>Mn(2+)</name>
        <dbReference type="ChEBI" id="CHEBI:29035"/>
    </cofactor>
</comment>
<accession>A0A0A9ZG46</accession>
<dbReference type="GO" id="GO:0070336">
    <property type="term" value="F:flap-structured DNA binding"/>
    <property type="evidence" value="ECO:0007669"/>
    <property type="project" value="TreeGrafter"/>
</dbReference>
<evidence type="ECO:0000259" key="7">
    <source>
        <dbReference type="SMART" id="SM00990"/>
    </source>
</evidence>
<dbReference type="PANTHER" id="PTHR15749">
    <property type="entry name" value="FANCONI-ASSOCIATED NUCLEASE 1"/>
    <property type="match status" value="1"/>
</dbReference>
<evidence type="ECO:0000256" key="3">
    <source>
        <dbReference type="ARBA" id="ARBA00022801"/>
    </source>
</evidence>
<reference evidence="9" key="1">
    <citation type="journal article" date="2014" name="PLoS ONE">
        <title>Transcriptome-Based Identification of ABC Transporters in the Western Tarnished Plant Bug Lygus hesperus.</title>
        <authorList>
            <person name="Hull J.J."/>
            <person name="Chaney K."/>
            <person name="Geib S.M."/>
            <person name="Fabrick J.A."/>
            <person name="Brent C.S."/>
            <person name="Walsh D."/>
            <person name="Lavine L.C."/>
        </authorList>
    </citation>
    <scope>NUCLEOTIDE SEQUENCE</scope>
</reference>
<dbReference type="GO" id="GO:0004528">
    <property type="term" value="F:phosphodiesterase I activity"/>
    <property type="evidence" value="ECO:0007669"/>
    <property type="project" value="UniProtKB-EC"/>
</dbReference>
<dbReference type="Pfam" id="PF21170">
    <property type="entry name" value="FAN1_TPR"/>
    <property type="match status" value="1"/>
</dbReference>
<feature type="region of interest" description="Disordered" evidence="6">
    <location>
        <begin position="302"/>
        <end position="427"/>
    </location>
</feature>
<dbReference type="InterPro" id="IPR014883">
    <property type="entry name" value="VRR_NUC"/>
</dbReference>
<feature type="domain" description="VRR-NUC" evidence="7">
    <location>
        <begin position="979"/>
        <end position="1063"/>
    </location>
</feature>
<gene>
    <name evidence="9" type="primary">Fan1_3</name>
    <name evidence="8" type="synonym">Fan1_2</name>
    <name evidence="8" type="ORF">CM83_91309</name>
    <name evidence="9" type="ORF">CM83_91310</name>
</gene>
<comment type="function">
    <text evidence="5">Nuclease required for the repair of DNA interstrand cross-links (ICL). Acts as a 5'-3' exonuclease that anchors at a cut end of DNA and cleaves DNA successively at every third nucleotide, allowing to excise an ICL from one strand through flanking incisions.</text>
</comment>
<feature type="compositionally biased region" description="Polar residues" evidence="6">
    <location>
        <begin position="16"/>
        <end position="25"/>
    </location>
</feature>
<keyword evidence="5" id="KW-0227">DNA damage</keyword>
<evidence type="ECO:0000313" key="8">
    <source>
        <dbReference type="EMBL" id="JAG43532.1"/>
    </source>
</evidence>
<comment type="subcellular location">
    <subcellularLocation>
        <location evidence="5">Nucleus</location>
    </subcellularLocation>
</comment>
<evidence type="ECO:0000256" key="1">
    <source>
        <dbReference type="ARBA" id="ARBA00022722"/>
    </source>
</evidence>
<keyword evidence="5" id="KW-0539">Nucleus</keyword>
<feature type="compositionally biased region" description="Polar residues" evidence="6">
    <location>
        <begin position="377"/>
        <end position="393"/>
    </location>
</feature>
<protein>
    <recommendedName>
        <fullName evidence="5">Fanconi-associated nuclease</fullName>
        <ecNumber evidence="5">3.1.4.1</ecNumber>
    </recommendedName>
</protein>
<dbReference type="InterPro" id="IPR033315">
    <property type="entry name" value="Fan1-like"/>
</dbReference>
<feature type="region of interest" description="Disordered" evidence="6">
    <location>
        <begin position="140"/>
        <end position="181"/>
    </location>
</feature>
<dbReference type="EMBL" id="GBHO01000070">
    <property type="protein sequence ID" value="JAG43534.1"/>
    <property type="molecule type" value="Transcribed_RNA"/>
</dbReference>
<dbReference type="GO" id="GO:0008409">
    <property type="term" value="F:5'-3' exonuclease activity"/>
    <property type="evidence" value="ECO:0007669"/>
    <property type="project" value="TreeGrafter"/>
</dbReference>
<comment type="similarity">
    <text evidence="5">Belongs to the FAN1 family.</text>
</comment>
<evidence type="ECO:0000256" key="4">
    <source>
        <dbReference type="ARBA" id="ARBA00022842"/>
    </source>
</evidence>
<dbReference type="AlphaFoldDB" id="A0A0A9ZG46"/>
<dbReference type="GO" id="GO:0005634">
    <property type="term" value="C:nucleus"/>
    <property type="evidence" value="ECO:0007669"/>
    <property type="project" value="UniProtKB-SubCell"/>
</dbReference>
<keyword evidence="5" id="KW-0234">DNA repair</keyword>
<feature type="compositionally biased region" description="Polar residues" evidence="6">
    <location>
        <begin position="334"/>
        <end position="353"/>
    </location>
</feature>
<dbReference type="InterPro" id="IPR049126">
    <property type="entry name" value="FAN1-like_TPR"/>
</dbReference>
<comment type="catalytic activity">
    <reaction evidence="5">
        <text>Hydrolytically removes 5'-nucleotides successively from the 3'-hydroxy termini of 3'-hydroxy-terminated oligonucleotides.</text>
        <dbReference type="EC" id="3.1.4.1"/>
    </reaction>
</comment>
<dbReference type="CDD" id="cd22326">
    <property type="entry name" value="FAN1-like"/>
    <property type="match status" value="1"/>
</dbReference>